<dbReference type="Pfam" id="PF00512">
    <property type="entry name" value="HisKA"/>
    <property type="match status" value="1"/>
</dbReference>
<evidence type="ECO:0000256" key="8">
    <source>
        <dbReference type="ARBA" id="ARBA00022989"/>
    </source>
</evidence>
<dbReference type="PANTHER" id="PTHR43711">
    <property type="entry name" value="TWO-COMPONENT HISTIDINE KINASE"/>
    <property type="match status" value="1"/>
</dbReference>
<keyword evidence="6 11" id="KW-0812">Transmembrane</keyword>
<keyword evidence="15" id="KW-1185">Reference proteome</keyword>
<dbReference type="SUPFAM" id="SSF55874">
    <property type="entry name" value="ATPase domain of HSP90 chaperone/DNA topoisomerase II/histidine kinase"/>
    <property type="match status" value="1"/>
</dbReference>
<keyword evidence="5" id="KW-0808">Transferase</keyword>
<dbReference type="InterPro" id="IPR003661">
    <property type="entry name" value="HisK_dim/P_dom"/>
</dbReference>
<evidence type="ECO:0000256" key="3">
    <source>
        <dbReference type="ARBA" id="ARBA00012438"/>
    </source>
</evidence>
<dbReference type="PANTHER" id="PTHR43711:SF1">
    <property type="entry name" value="HISTIDINE KINASE 1"/>
    <property type="match status" value="1"/>
</dbReference>
<keyword evidence="9" id="KW-0902">Two-component regulatory system</keyword>
<dbReference type="Gene3D" id="3.30.565.10">
    <property type="entry name" value="Histidine kinase-like ATPase, C-terminal domain"/>
    <property type="match status" value="1"/>
</dbReference>
<evidence type="ECO:0000313" key="15">
    <source>
        <dbReference type="Proteomes" id="UP000003448"/>
    </source>
</evidence>
<dbReference type="InterPro" id="IPR005467">
    <property type="entry name" value="His_kinase_dom"/>
</dbReference>
<dbReference type="Gene3D" id="6.10.340.10">
    <property type="match status" value="1"/>
</dbReference>
<dbReference type="STRING" id="1150864.MILUP08_30053"/>
<evidence type="ECO:0000256" key="6">
    <source>
        <dbReference type="ARBA" id="ARBA00022692"/>
    </source>
</evidence>
<keyword evidence="8 11" id="KW-1133">Transmembrane helix</keyword>
<feature type="domain" description="HAMP" evidence="13">
    <location>
        <begin position="345"/>
        <end position="391"/>
    </location>
</feature>
<evidence type="ECO:0000256" key="5">
    <source>
        <dbReference type="ARBA" id="ARBA00022679"/>
    </source>
</evidence>
<dbReference type="SMART" id="SM00388">
    <property type="entry name" value="HisKA"/>
    <property type="match status" value="1"/>
</dbReference>
<feature type="transmembrane region" description="Helical" evidence="11">
    <location>
        <begin position="20"/>
        <end position="39"/>
    </location>
</feature>
<dbReference type="Pfam" id="PF00672">
    <property type="entry name" value="HAMP"/>
    <property type="match status" value="1"/>
</dbReference>
<dbReference type="CDD" id="cd00082">
    <property type="entry name" value="HisKA"/>
    <property type="match status" value="1"/>
</dbReference>
<evidence type="ECO:0000259" key="13">
    <source>
        <dbReference type="PROSITE" id="PS50885"/>
    </source>
</evidence>
<dbReference type="PROSITE" id="PS50109">
    <property type="entry name" value="HIS_KIN"/>
    <property type="match status" value="1"/>
</dbReference>
<feature type="domain" description="Histidine kinase" evidence="12">
    <location>
        <begin position="399"/>
        <end position="609"/>
    </location>
</feature>
<dbReference type="SMART" id="SM00304">
    <property type="entry name" value="HAMP"/>
    <property type="match status" value="1"/>
</dbReference>
<dbReference type="InterPro" id="IPR003660">
    <property type="entry name" value="HAMP_dom"/>
</dbReference>
<proteinExistence type="predicted"/>
<evidence type="ECO:0000256" key="9">
    <source>
        <dbReference type="ARBA" id="ARBA00023012"/>
    </source>
</evidence>
<dbReference type="InterPro" id="IPR036097">
    <property type="entry name" value="HisK_dim/P_sf"/>
</dbReference>
<comment type="catalytic activity">
    <reaction evidence="1">
        <text>ATP + protein L-histidine = ADP + protein N-phospho-L-histidine.</text>
        <dbReference type="EC" id="2.7.13.3"/>
    </reaction>
</comment>
<dbReference type="RefSeq" id="WP_007453571.1">
    <property type="nucleotide sequence ID" value="NZ_HF570107.1"/>
</dbReference>
<keyword evidence="7 14" id="KW-0418">Kinase</keyword>
<dbReference type="Pfam" id="PF02518">
    <property type="entry name" value="HATPase_c"/>
    <property type="match status" value="1"/>
</dbReference>
<comment type="subcellular location">
    <subcellularLocation>
        <location evidence="2">Cell membrane</location>
    </subcellularLocation>
</comment>
<dbReference type="CDD" id="cd00075">
    <property type="entry name" value="HATPase"/>
    <property type="match status" value="1"/>
</dbReference>
<dbReference type="EC" id="2.7.13.3" evidence="3"/>
<feature type="compositionally biased region" description="Low complexity" evidence="10">
    <location>
        <begin position="639"/>
        <end position="649"/>
    </location>
</feature>
<dbReference type="InterPro" id="IPR036890">
    <property type="entry name" value="HATPase_C_sf"/>
</dbReference>
<name>I0L690_9ACTN</name>
<comment type="caution">
    <text evidence="14">The sequence shown here is derived from an EMBL/GenBank/DDBJ whole genome shotgun (WGS) entry which is preliminary data.</text>
</comment>
<evidence type="ECO:0000256" key="11">
    <source>
        <dbReference type="SAM" id="Phobius"/>
    </source>
</evidence>
<evidence type="ECO:0000256" key="7">
    <source>
        <dbReference type="ARBA" id="ARBA00022777"/>
    </source>
</evidence>
<evidence type="ECO:0000256" key="1">
    <source>
        <dbReference type="ARBA" id="ARBA00000085"/>
    </source>
</evidence>
<gene>
    <name evidence="14" type="ORF">MILUP08_30053</name>
</gene>
<evidence type="ECO:0000313" key="14">
    <source>
        <dbReference type="EMBL" id="CCH19337.1"/>
    </source>
</evidence>
<dbReference type="GO" id="GO:0005886">
    <property type="term" value="C:plasma membrane"/>
    <property type="evidence" value="ECO:0007669"/>
    <property type="project" value="UniProtKB-SubCell"/>
</dbReference>
<dbReference type="PRINTS" id="PR00344">
    <property type="entry name" value="BCTRLSENSOR"/>
</dbReference>
<dbReference type="PROSITE" id="PS50885">
    <property type="entry name" value="HAMP"/>
    <property type="match status" value="1"/>
</dbReference>
<dbReference type="SUPFAM" id="SSF47384">
    <property type="entry name" value="Homodimeric domain of signal transducing histidine kinase"/>
    <property type="match status" value="1"/>
</dbReference>
<evidence type="ECO:0000256" key="10">
    <source>
        <dbReference type="SAM" id="MobiDB-lite"/>
    </source>
</evidence>
<dbReference type="CDD" id="cd06225">
    <property type="entry name" value="HAMP"/>
    <property type="match status" value="1"/>
</dbReference>
<dbReference type="GO" id="GO:0000155">
    <property type="term" value="F:phosphorelay sensor kinase activity"/>
    <property type="evidence" value="ECO:0007669"/>
    <property type="project" value="InterPro"/>
</dbReference>
<evidence type="ECO:0000256" key="2">
    <source>
        <dbReference type="ARBA" id="ARBA00004236"/>
    </source>
</evidence>
<dbReference type="AlphaFoldDB" id="I0L690"/>
<dbReference type="Gene3D" id="1.10.287.130">
    <property type="match status" value="1"/>
</dbReference>
<feature type="transmembrane region" description="Helical" evidence="11">
    <location>
        <begin position="322"/>
        <end position="343"/>
    </location>
</feature>
<feature type="region of interest" description="Disordered" evidence="10">
    <location>
        <begin position="624"/>
        <end position="649"/>
    </location>
</feature>
<sequence length="649" mass="68740">MPSVSAGRVPLRHSLVTRLLVSSVVIALAAISATAWLAATTTTRAINYEQGGAAADQRAVYEALVGYAATHHDWSGAAAMVHSRAAKLGRRITLTTDDHKIILDSQAGPALRNTRPSAVVDPLHVDLDLTGGTEHIDERATGPYTVPAEDRYVLSEVARNALTCFNKMGYDGVVETSKTGRPSVVLTTVRAEAERPLTRSVTESCGLELDSLVSPAEKKALQTLSTLTASCLGLGDRSSQLRMTPTFEAYLGESAVVRTAHEKIKVTPPSLLKPAGPVGVVQGCVEAGRRTQLRPYVAPRALLFVTAPGTGRTTLSLSGGSIGRIVAVTGAVLLATVAATVLIGRRLVRPLRNLAEAAELHTPAPVSTRDEIGRLARALNDSAKRRERAEAQRRTMVNDVAHELRTPLSNIRTWLEAAQDDLAPTDAQLLALLHEEALLLQHIIDDLGDLAAADAGTLRIDLRPTDLRDVLTHVVDSHRGSAFAAGVRLELTVAGDPVVRADQARLRQVIGNLISNAIRHTPPGGSVTVDANGPTISVRDTGTGIGPTDLPKIFDRFWRADESRSRVTGGSGLGLAIARHLTEAHGGTIEVESEPGRGTLFTIRLPGFDARTSADRAHEGLVERGQRLASGQTGPPGPTEVEPGGQSPV</sequence>
<dbReference type="InterPro" id="IPR050736">
    <property type="entry name" value="Sensor_HK_Regulatory"/>
</dbReference>
<organism evidence="14 15">
    <name type="scientific">Micromonospora lupini str. Lupac 08</name>
    <dbReference type="NCBI Taxonomy" id="1150864"/>
    <lineage>
        <taxon>Bacteria</taxon>
        <taxon>Bacillati</taxon>
        <taxon>Actinomycetota</taxon>
        <taxon>Actinomycetes</taxon>
        <taxon>Micromonosporales</taxon>
        <taxon>Micromonosporaceae</taxon>
        <taxon>Micromonospora</taxon>
    </lineage>
</organism>
<dbReference type="InterPro" id="IPR003594">
    <property type="entry name" value="HATPase_dom"/>
</dbReference>
<keyword evidence="4" id="KW-0597">Phosphoprotein</keyword>
<reference evidence="15" key="1">
    <citation type="journal article" date="2012" name="J. Bacteriol.">
        <title>Genome Sequence of Micromonospora lupini Lupac 08, Isolated from Root Nodules of Lupinus angustifolius.</title>
        <authorList>
            <person name="Alonso-Vega P."/>
            <person name="Normand P."/>
            <person name="Bacigalupe R."/>
            <person name="Pujic P."/>
            <person name="Lajus A."/>
            <person name="Vallenet D."/>
            <person name="Carro L."/>
            <person name="Coll P."/>
            <person name="Trujillo M.E."/>
        </authorList>
    </citation>
    <scope>NUCLEOTIDE SEQUENCE [LARGE SCALE GENOMIC DNA]</scope>
    <source>
        <strain evidence="15">Lupac 08</strain>
    </source>
</reference>
<dbReference type="SMART" id="SM00387">
    <property type="entry name" value="HATPase_c"/>
    <property type="match status" value="1"/>
</dbReference>
<protein>
    <recommendedName>
        <fullName evidence="3">histidine kinase</fullName>
        <ecNumber evidence="3">2.7.13.3</ecNumber>
    </recommendedName>
</protein>
<keyword evidence="11" id="KW-0472">Membrane</keyword>
<dbReference type="EMBL" id="CAIE01000034">
    <property type="protein sequence ID" value="CCH19337.1"/>
    <property type="molecule type" value="Genomic_DNA"/>
</dbReference>
<evidence type="ECO:0000256" key="4">
    <source>
        <dbReference type="ARBA" id="ARBA00022553"/>
    </source>
</evidence>
<dbReference type="Proteomes" id="UP000003448">
    <property type="component" value="Unassembled WGS sequence"/>
</dbReference>
<accession>I0L690</accession>
<dbReference type="eggNOG" id="COG5002">
    <property type="taxonomic scope" value="Bacteria"/>
</dbReference>
<evidence type="ECO:0000259" key="12">
    <source>
        <dbReference type="PROSITE" id="PS50109"/>
    </source>
</evidence>
<dbReference type="FunFam" id="3.30.565.10:FF:000006">
    <property type="entry name" value="Sensor histidine kinase WalK"/>
    <property type="match status" value="1"/>
</dbReference>
<dbReference type="InterPro" id="IPR004358">
    <property type="entry name" value="Sig_transdc_His_kin-like_C"/>
</dbReference>